<dbReference type="RefSeq" id="WP_016643364.1">
    <property type="nucleotide sequence ID" value="NZ_AOPZ01000289.1"/>
</dbReference>
<accession>S3ZEY9</accession>
<dbReference type="EMBL" id="AOPZ01000289">
    <property type="protein sequence ID" value="EPH41703.1"/>
    <property type="molecule type" value="Genomic_DNA"/>
</dbReference>
<comment type="caution">
    <text evidence="2">The sequence shown here is derived from an EMBL/GenBank/DDBJ whole genome shotgun (WGS) entry which is preliminary data.</text>
</comment>
<dbReference type="OrthoDB" id="4350888at2"/>
<name>S3ZEY9_9ACTN</name>
<evidence type="ECO:0000313" key="2">
    <source>
        <dbReference type="EMBL" id="EPH41703.1"/>
    </source>
</evidence>
<reference evidence="2 3" key="1">
    <citation type="submission" date="2013-02" db="EMBL/GenBank/DDBJ databases">
        <title>Draft Genome Sequence of Streptomyces aurantiacus, Which Produces Setomimycin.</title>
        <authorList>
            <person name="Gruening B.A."/>
            <person name="Praeg A."/>
            <person name="Erxleben A."/>
            <person name="Guenther S."/>
            <person name="Mueller M."/>
        </authorList>
    </citation>
    <scope>NUCLEOTIDE SEQUENCE [LARGE SCALE GENOMIC DNA]</scope>
    <source>
        <strain evidence="2 3">JA 4570</strain>
    </source>
</reference>
<gene>
    <name evidence="2" type="ORF">STRAU_5240</name>
</gene>
<organism evidence="2 3">
    <name type="scientific">Streptomyces aurantiacus JA 4570</name>
    <dbReference type="NCBI Taxonomy" id="1286094"/>
    <lineage>
        <taxon>Bacteria</taxon>
        <taxon>Bacillati</taxon>
        <taxon>Actinomycetota</taxon>
        <taxon>Actinomycetes</taxon>
        <taxon>Kitasatosporales</taxon>
        <taxon>Streptomycetaceae</taxon>
        <taxon>Streptomyces</taxon>
        <taxon>Streptomyces aurantiacus group</taxon>
    </lineage>
</organism>
<keyword evidence="3" id="KW-1185">Reference proteome</keyword>
<feature type="region of interest" description="Disordered" evidence="1">
    <location>
        <begin position="75"/>
        <end position="94"/>
    </location>
</feature>
<dbReference type="PATRIC" id="fig|1286094.4.peg.5178"/>
<dbReference type="Proteomes" id="UP000014629">
    <property type="component" value="Unassembled WGS sequence"/>
</dbReference>
<proteinExistence type="predicted"/>
<dbReference type="AlphaFoldDB" id="S3ZEY9"/>
<evidence type="ECO:0000313" key="3">
    <source>
        <dbReference type="Proteomes" id="UP000014629"/>
    </source>
</evidence>
<sequence>MLGGYEQVDGITSAGLDGAGGFGVRGAKKVQAVYGSGTEAKPLGAGLIQFTGAYGTIGDPEKTVDAMFADLAAKARKGPGKGGERSTMLGRPQDFGSDGAVLKCQEARVEGSSAPAGRKEARTALCAWADGSTAAIVLSMDTREAEAGRAASLEEAAATTRKLRQEVRVKR</sequence>
<evidence type="ECO:0000256" key="1">
    <source>
        <dbReference type="SAM" id="MobiDB-lite"/>
    </source>
</evidence>
<protein>
    <submittedName>
        <fullName evidence="2">Uncharacterized protein</fullName>
    </submittedName>
</protein>